<evidence type="ECO:0000256" key="4">
    <source>
        <dbReference type="ARBA" id="ARBA00034696"/>
    </source>
</evidence>
<dbReference type="RefSeq" id="XP_030642315.1">
    <property type="nucleotide sequence ID" value="XM_030786455.1"/>
</dbReference>
<feature type="transmembrane region" description="Helical" evidence="8">
    <location>
        <begin position="167"/>
        <end position="191"/>
    </location>
</feature>
<evidence type="ECO:0000256" key="7">
    <source>
        <dbReference type="ARBA" id="ARBA00042362"/>
    </source>
</evidence>
<evidence type="ECO:0000313" key="10">
    <source>
        <dbReference type="Proteomes" id="UP000504632"/>
    </source>
</evidence>
<feature type="transmembrane region" description="Helical" evidence="8">
    <location>
        <begin position="197"/>
        <end position="218"/>
    </location>
</feature>
<dbReference type="InterPro" id="IPR005828">
    <property type="entry name" value="MFS_sugar_transport-like"/>
</dbReference>
<dbReference type="PANTHER" id="PTHR24064">
    <property type="entry name" value="SOLUTE CARRIER FAMILY 22 MEMBER"/>
    <property type="match status" value="1"/>
</dbReference>
<dbReference type="AlphaFoldDB" id="A0A6J2WAD7"/>
<sequence length="537" mass="59805">MKFEDLLLEINGFGKFQIMILCINFFCRITIPCHFLLNNFIAAIPTHHCDISALDVSDVFGNLSQEQRLAVSVPVMKNGKWSSCLMFTEPQLQLLTGSSNSTDLPTVACLDGWVYDNSTFVSTLASQWDLVCEKRAMNKAMATIFFVGVMFGAAVFGSLSDRYGRKIMLLVSYISGMGFGLASAFASSLIMFSVLRFFTGFSITGIAIVSTVLNVEWVDVKYRKLVGVIDSLSWTFGIMCLSLIAYCVRDWRWLTVAVTLPITLGIISWRWVPESARWLVATGQLDKAHHYLKQCAIMNQREGAISTITPQTLKSIIVNEEGTRKYSYLDLVRTPKIRRLALFTGIAWLCVATTAYGISFNITGFGLNPYLTQFLYGVVEIPSKFSVYWLLDRFGRRKTEVGSLLLAGVCLMINIFISKDQWIARSTVAVLGRGFCAAAFGTIVLYSSELYPTVIRQNGMGYTSFMARLGVSMAPLILLLEDVWSDLPQVVLCSTALIGAMAARLLPETSNRCLPETIEDIEGTRKELILSEKNDKE</sequence>
<dbReference type="InterPro" id="IPR020846">
    <property type="entry name" value="MFS_dom"/>
</dbReference>
<evidence type="ECO:0000256" key="8">
    <source>
        <dbReference type="SAM" id="Phobius"/>
    </source>
</evidence>
<dbReference type="Pfam" id="PF00083">
    <property type="entry name" value="Sugar_tr"/>
    <property type="match status" value="1"/>
</dbReference>
<keyword evidence="1 8" id="KW-0812">Transmembrane</keyword>
<feature type="transmembrane region" description="Helical" evidence="8">
    <location>
        <begin position="340"/>
        <end position="358"/>
    </location>
</feature>
<keyword evidence="2 8" id="KW-1133">Transmembrane helix</keyword>
<evidence type="ECO:0000256" key="3">
    <source>
        <dbReference type="ARBA" id="ARBA00023136"/>
    </source>
</evidence>
<evidence type="ECO:0000259" key="9">
    <source>
        <dbReference type="PROSITE" id="PS50850"/>
    </source>
</evidence>
<protein>
    <recommendedName>
        <fullName evidence="5">Solute carrier family 22 member 6</fullName>
    </recommendedName>
    <alternativeName>
        <fullName evidence="7">Organic anion transporter 1</fullName>
    </alternativeName>
    <alternativeName>
        <fullName evidence="6">Renal organic anion transporter 1</fullName>
    </alternativeName>
</protein>
<feature type="transmembrane region" description="Helical" evidence="8">
    <location>
        <begin position="140"/>
        <end position="160"/>
    </location>
</feature>
<reference evidence="11" key="1">
    <citation type="submission" date="2025-08" db="UniProtKB">
        <authorList>
            <consortium name="RefSeq"/>
        </authorList>
    </citation>
    <scope>IDENTIFICATION</scope>
</reference>
<dbReference type="PROSITE" id="PS50850">
    <property type="entry name" value="MFS"/>
    <property type="match status" value="1"/>
</dbReference>
<feature type="transmembrane region" description="Helical" evidence="8">
    <location>
        <begin position="251"/>
        <end position="272"/>
    </location>
</feature>
<dbReference type="Proteomes" id="UP000504632">
    <property type="component" value="Chromosome 10"/>
</dbReference>
<feature type="transmembrane region" description="Helical" evidence="8">
    <location>
        <begin position="423"/>
        <end position="447"/>
    </location>
</feature>
<keyword evidence="3 8" id="KW-0472">Membrane</keyword>
<evidence type="ECO:0000256" key="6">
    <source>
        <dbReference type="ARBA" id="ARBA00041768"/>
    </source>
</evidence>
<evidence type="ECO:0000256" key="2">
    <source>
        <dbReference type="ARBA" id="ARBA00022989"/>
    </source>
</evidence>
<evidence type="ECO:0000256" key="1">
    <source>
        <dbReference type="ARBA" id="ARBA00022692"/>
    </source>
</evidence>
<keyword evidence="10" id="KW-1185">Reference proteome</keyword>
<dbReference type="OrthoDB" id="2544694at2759"/>
<feature type="domain" description="Major facilitator superfamily (MFS) profile" evidence="9">
    <location>
        <begin position="89"/>
        <end position="511"/>
    </location>
</feature>
<accession>A0A6J2WAD7</accession>
<proteinExistence type="predicted"/>
<name>A0A6J2WAD7_CHACN</name>
<evidence type="ECO:0000313" key="11">
    <source>
        <dbReference type="RefSeq" id="XP_030642315.1"/>
    </source>
</evidence>
<evidence type="ECO:0000256" key="5">
    <source>
        <dbReference type="ARBA" id="ARBA00039897"/>
    </source>
</evidence>
<dbReference type="GeneID" id="115822556"/>
<dbReference type="Gene3D" id="1.20.1250.20">
    <property type="entry name" value="MFS general substrate transporter like domains"/>
    <property type="match status" value="1"/>
</dbReference>
<comment type="subcellular location">
    <subcellularLocation>
        <location evidence="4">Basal cell membrane</location>
        <topology evidence="4">Multi-pass membrane protein</topology>
    </subcellularLocation>
</comment>
<feature type="transmembrane region" description="Helical" evidence="8">
    <location>
        <begin position="225"/>
        <end position="245"/>
    </location>
</feature>
<gene>
    <name evidence="11" type="primary">LOC115822556</name>
</gene>
<dbReference type="InParanoid" id="A0A6J2WAD7"/>
<dbReference type="InterPro" id="IPR036259">
    <property type="entry name" value="MFS_trans_sf"/>
</dbReference>
<organism evidence="10 11">
    <name type="scientific">Chanos chanos</name>
    <name type="common">Milkfish</name>
    <name type="synonym">Mugil chanos</name>
    <dbReference type="NCBI Taxonomy" id="29144"/>
    <lineage>
        <taxon>Eukaryota</taxon>
        <taxon>Metazoa</taxon>
        <taxon>Chordata</taxon>
        <taxon>Craniata</taxon>
        <taxon>Vertebrata</taxon>
        <taxon>Euteleostomi</taxon>
        <taxon>Actinopterygii</taxon>
        <taxon>Neopterygii</taxon>
        <taxon>Teleostei</taxon>
        <taxon>Ostariophysi</taxon>
        <taxon>Gonorynchiformes</taxon>
        <taxon>Chanidae</taxon>
        <taxon>Chanos</taxon>
    </lineage>
</organism>
<dbReference type="FunFam" id="1.20.1250.20:FF:000023">
    <property type="entry name" value="Solute carrier family 22 member 6"/>
    <property type="match status" value="1"/>
</dbReference>
<dbReference type="GO" id="GO:0022857">
    <property type="term" value="F:transmembrane transporter activity"/>
    <property type="evidence" value="ECO:0007669"/>
    <property type="project" value="InterPro"/>
</dbReference>
<dbReference type="SUPFAM" id="SSF103473">
    <property type="entry name" value="MFS general substrate transporter"/>
    <property type="match status" value="1"/>
</dbReference>
<feature type="transmembrane region" description="Helical" evidence="8">
    <location>
        <begin position="401"/>
        <end position="417"/>
    </location>
</feature>
<dbReference type="GO" id="GO:0009925">
    <property type="term" value="C:basal plasma membrane"/>
    <property type="evidence" value="ECO:0007669"/>
    <property type="project" value="UniProtKB-SubCell"/>
</dbReference>